<comment type="caution">
    <text evidence="3">The sequence shown here is derived from an EMBL/GenBank/DDBJ whole genome shotgun (WGS) entry which is preliminary data.</text>
</comment>
<keyword evidence="4" id="KW-1185">Reference proteome</keyword>
<evidence type="ECO:0000256" key="1">
    <source>
        <dbReference type="SAM" id="MobiDB-lite"/>
    </source>
</evidence>
<feature type="compositionally biased region" description="Pro residues" evidence="1">
    <location>
        <begin position="86"/>
        <end position="110"/>
    </location>
</feature>
<sequence length="128" mass="14225">MPRSGRFLSYFVIILFENIFSGAQARNSPKPALTFLPPPPPIATQSPQLHVLHRSPHTITPNLYTSPLSPPNPTAPPPHFQHQHPNPQPPTSLPTPPPQPPSPLYPLPVPLSSPQDFYQLSKHRLFFA</sequence>
<dbReference type="AlphaFoldDB" id="A0AAE1PVY1"/>
<feature type="region of interest" description="Disordered" evidence="1">
    <location>
        <begin position="27"/>
        <end position="110"/>
    </location>
</feature>
<evidence type="ECO:0000313" key="4">
    <source>
        <dbReference type="Proteomes" id="UP001292094"/>
    </source>
</evidence>
<proteinExistence type="predicted"/>
<dbReference type="Proteomes" id="UP001292094">
    <property type="component" value="Unassembled WGS sequence"/>
</dbReference>
<dbReference type="EMBL" id="JAWZYT010001225">
    <property type="protein sequence ID" value="KAK4314399.1"/>
    <property type="molecule type" value="Genomic_DNA"/>
</dbReference>
<feature type="compositionally biased region" description="Pro residues" evidence="1">
    <location>
        <begin position="68"/>
        <end position="79"/>
    </location>
</feature>
<organism evidence="3 4">
    <name type="scientific">Petrolisthes manimaculis</name>
    <dbReference type="NCBI Taxonomy" id="1843537"/>
    <lineage>
        <taxon>Eukaryota</taxon>
        <taxon>Metazoa</taxon>
        <taxon>Ecdysozoa</taxon>
        <taxon>Arthropoda</taxon>
        <taxon>Crustacea</taxon>
        <taxon>Multicrustacea</taxon>
        <taxon>Malacostraca</taxon>
        <taxon>Eumalacostraca</taxon>
        <taxon>Eucarida</taxon>
        <taxon>Decapoda</taxon>
        <taxon>Pleocyemata</taxon>
        <taxon>Anomura</taxon>
        <taxon>Galatheoidea</taxon>
        <taxon>Porcellanidae</taxon>
        <taxon>Petrolisthes</taxon>
    </lineage>
</organism>
<feature type="chain" id="PRO_5041906537" evidence="2">
    <location>
        <begin position="26"/>
        <end position="128"/>
    </location>
</feature>
<gene>
    <name evidence="3" type="ORF">Pmani_014313</name>
</gene>
<name>A0AAE1PVY1_9EUCA</name>
<reference evidence="3" key="1">
    <citation type="submission" date="2023-11" db="EMBL/GenBank/DDBJ databases">
        <title>Genome assemblies of two species of porcelain crab, Petrolisthes cinctipes and Petrolisthes manimaculis (Anomura: Porcellanidae).</title>
        <authorList>
            <person name="Angst P."/>
        </authorList>
    </citation>
    <scope>NUCLEOTIDE SEQUENCE</scope>
    <source>
        <strain evidence="3">PB745_02</strain>
        <tissue evidence="3">Gill</tissue>
    </source>
</reference>
<evidence type="ECO:0000313" key="3">
    <source>
        <dbReference type="EMBL" id="KAK4314399.1"/>
    </source>
</evidence>
<feature type="compositionally biased region" description="Polar residues" evidence="1">
    <location>
        <begin position="57"/>
        <end position="66"/>
    </location>
</feature>
<accession>A0AAE1PVY1</accession>
<feature type="signal peptide" evidence="2">
    <location>
        <begin position="1"/>
        <end position="25"/>
    </location>
</feature>
<protein>
    <submittedName>
        <fullName evidence="3">Uncharacterized protein</fullName>
    </submittedName>
</protein>
<keyword evidence="2" id="KW-0732">Signal</keyword>
<evidence type="ECO:0000256" key="2">
    <source>
        <dbReference type="SAM" id="SignalP"/>
    </source>
</evidence>